<reference evidence="2 3" key="1">
    <citation type="submission" date="2020-08" db="EMBL/GenBank/DDBJ databases">
        <authorList>
            <person name="Koutsovoulos G."/>
            <person name="Danchin GJ E."/>
        </authorList>
    </citation>
    <scope>NUCLEOTIDE SEQUENCE [LARGE SCALE GENOMIC DNA]</scope>
</reference>
<feature type="signal peptide" evidence="1">
    <location>
        <begin position="1"/>
        <end position="30"/>
    </location>
</feature>
<protein>
    <submittedName>
        <fullName evidence="2">Uncharacterized protein</fullName>
    </submittedName>
</protein>
<dbReference type="AlphaFoldDB" id="A0A6V7X8D7"/>
<accession>A0A6V7X8D7</accession>
<gene>
    <name evidence="2" type="ORF">MENT_LOCUS48617</name>
</gene>
<name>A0A6V7X8D7_MELEN</name>
<evidence type="ECO:0000313" key="3">
    <source>
        <dbReference type="Proteomes" id="UP000580250"/>
    </source>
</evidence>
<dbReference type="EMBL" id="CAJEWN010001222">
    <property type="protein sequence ID" value="CAD2195518.1"/>
    <property type="molecule type" value="Genomic_DNA"/>
</dbReference>
<dbReference type="Proteomes" id="UP000580250">
    <property type="component" value="Unassembled WGS sequence"/>
</dbReference>
<comment type="caution">
    <text evidence="2">The sequence shown here is derived from an EMBL/GenBank/DDBJ whole genome shotgun (WGS) entry which is preliminary data.</text>
</comment>
<evidence type="ECO:0000256" key="1">
    <source>
        <dbReference type="SAM" id="SignalP"/>
    </source>
</evidence>
<organism evidence="2 3">
    <name type="scientific">Meloidogyne enterolobii</name>
    <name type="common">Root-knot nematode worm</name>
    <name type="synonym">Meloidogyne mayaguensis</name>
    <dbReference type="NCBI Taxonomy" id="390850"/>
    <lineage>
        <taxon>Eukaryota</taxon>
        <taxon>Metazoa</taxon>
        <taxon>Ecdysozoa</taxon>
        <taxon>Nematoda</taxon>
        <taxon>Chromadorea</taxon>
        <taxon>Rhabditida</taxon>
        <taxon>Tylenchina</taxon>
        <taxon>Tylenchomorpha</taxon>
        <taxon>Tylenchoidea</taxon>
        <taxon>Meloidogynidae</taxon>
        <taxon>Meloidogyninae</taxon>
        <taxon>Meloidogyne</taxon>
    </lineage>
</organism>
<keyword evidence="1" id="KW-0732">Signal</keyword>
<proteinExistence type="predicted"/>
<evidence type="ECO:0000313" key="2">
    <source>
        <dbReference type="EMBL" id="CAD2195518.1"/>
    </source>
</evidence>
<feature type="chain" id="PRO_5027721386" evidence="1">
    <location>
        <begin position="31"/>
        <end position="102"/>
    </location>
</feature>
<sequence length="102" mass="11888">MNSNIGTPRQWHLILISIFTVALLVSRTCTKSLPLNAKSELEHPLYMIARPWTDYAPASAWNGQWIRRPQTALESNLGEIRHDNSLQIQKKWTRLEPSIRFY</sequence>